<proteinExistence type="predicted"/>
<reference evidence="1" key="1">
    <citation type="submission" date="2017-07" db="EMBL/GenBank/DDBJ databases">
        <title>The cable genome - Insights into the physiology and evolution of filamentous bacteria capable of sulfide oxidation via long distance electron transfer.</title>
        <authorList>
            <person name="Thorup C."/>
            <person name="Bjerg J.T."/>
            <person name="Schreiber L."/>
            <person name="Nielsen L.P."/>
            <person name="Kjeldsen K.U."/>
            <person name="Boesen T."/>
            <person name="Boggild A."/>
            <person name="Meysman F."/>
            <person name="Geelhoed J."/>
            <person name="Schramm A."/>
        </authorList>
    </citation>
    <scope>NUCLEOTIDE SEQUENCE [LARGE SCALE GENOMIC DNA]</scope>
    <source>
        <strain evidence="1">GS</strain>
    </source>
</reference>
<dbReference type="AlphaFoldDB" id="A0A521G1E5"/>
<dbReference type="EMBL" id="NQJD01000016">
    <property type="protein sequence ID" value="TAA74826.1"/>
    <property type="molecule type" value="Genomic_DNA"/>
</dbReference>
<keyword evidence="2" id="KW-1185">Reference proteome</keyword>
<protein>
    <submittedName>
        <fullName evidence="1">Uncharacterized protein</fullName>
    </submittedName>
</protein>
<gene>
    <name evidence="1" type="ORF">CDV28_1162</name>
</gene>
<evidence type="ECO:0000313" key="1">
    <source>
        <dbReference type="EMBL" id="TAA74826.1"/>
    </source>
</evidence>
<comment type="caution">
    <text evidence="1">The sequence shown here is derived from an EMBL/GenBank/DDBJ whole genome shotgun (WGS) entry which is preliminary data.</text>
</comment>
<evidence type="ECO:0000313" key="2">
    <source>
        <dbReference type="Proteomes" id="UP000316238"/>
    </source>
</evidence>
<accession>A0A521G1E5</accession>
<organism evidence="1 2">
    <name type="scientific">Candidatus Electronema aureum</name>
    <dbReference type="NCBI Taxonomy" id="2005002"/>
    <lineage>
        <taxon>Bacteria</taxon>
        <taxon>Pseudomonadati</taxon>
        <taxon>Thermodesulfobacteriota</taxon>
        <taxon>Desulfobulbia</taxon>
        <taxon>Desulfobulbales</taxon>
        <taxon>Desulfobulbaceae</taxon>
        <taxon>Candidatus Electronema</taxon>
    </lineage>
</organism>
<name>A0A521G1E5_9BACT</name>
<sequence length="72" mass="8239">MQNNLLFCIVTLWGGVTKEKHFPLAVFTVKIYNFKRESILLAGNNGKECKKNIVVQCRIGKVHPVEILRRPS</sequence>
<dbReference type="Proteomes" id="UP000316238">
    <property type="component" value="Unassembled WGS sequence"/>
</dbReference>